<dbReference type="AlphaFoldDB" id="A0A9P7UBL4"/>
<proteinExistence type="predicted"/>
<protein>
    <submittedName>
        <fullName evidence="1">Uncharacterized protein</fullName>
    </submittedName>
</protein>
<dbReference type="EMBL" id="JAESDN010000006">
    <property type="protein sequence ID" value="KAG7048386.1"/>
    <property type="molecule type" value="Genomic_DNA"/>
</dbReference>
<sequence length="65" mass="7493">METFTSLSDTSTSKTLVDHSSLELRNWACRSDLHGFSLSMFQCRLCIHCIPNFCLGPGIRRTRWQ</sequence>
<evidence type="ECO:0000313" key="1">
    <source>
        <dbReference type="EMBL" id="KAG7048386.1"/>
    </source>
</evidence>
<name>A0A9P7UBL4_9PEZI</name>
<reference evidence="1" key="1">
    <citation type="submission" date="2021-05" db="EMBL/GenBank/DDBJ databases">
        <title>Comparative genomics of three Colletotrichum scovillei strains and genetic complementation revealed genes involved fungal growth and virulence on chili pepper.</title>
        <authorList>
            <person name="Hsieh D.-K."/>
            <person name="Chuang S.-C."/>
            <person name="Chen C.-Y."/>
            <person name="Chao Y.-T."/>
            <person name="Lu M.-Y.J."/>
            <person name="Lee M.-H."/>
            <person name="Shih M.-C."/>
        </authorList>
    </citation>
    <scope>NUCLEOTIDE SEQUENCE</scope>
    <source>
        <strain evidence="1">Coll-153</strain>
    </source>
</reference>
<comment type="caution">
    <text evidence="1">The sequence shown here is derived from an EMBL/GenBank/DDBJ whole genome shotgun (WGS) entry which is preliminary data.</text>
</comment>
<dbReference type="Proteomes" id="UP000699042">
    <property type="component" value="Unassembled WGS sequence"/>
</dbReference>
<accession>A0A9P7UBL4</accession>
<gene>
    <name evidence="1" type="ORF">JMJ77_014024</name>
</gene>
<keyword evidence="2" id="KW-1185">Reference proteome</keyword>
<organism evidence="1 2">
    <name type="scientific">Colletotrichum scovillei</name>
    <dbReference type="NCBI Taxonomy" id="1209932"/>
    <lineage>
        <taxon>Eukaryota</taxon>
        <taxon>Fungi</taxon>
        <taxon>Dikarya</taxon>
        <taxon>Ascomycota</taxon>
        <taxon>Pezizomycotina</taxon>
        <taxon>Sordariomycetes</taxon>
        <taxon>Hypocreomycetidae</taxon>
        <taxon>Glomerellales</taxon>
        <taxon>Glomerellaceae</taxon>
        <taxon>Colletotrichum</taxon>
        <taxon>Colletotrichum acutatum species complex</taxon>
    </lineage>
</organism>
<evidence type="ECO:0000313" key="2">
    <source>
        <dbReference type="Proteomes" id="UP000699042"/>
    </source>
</evidence>
<feature type="non-terminal residue" evidence="1">
    <location>
        <position position="1"/>
    </location>
</feature>